<dbReference type="InterPro" id="IPR036465">
    <property type="entry name" value="vWFA_dom_sf"/>
</dbReference>
<accession>A0A0G4H0L6</accession>
<dbReference type="EMBL" id="CDMZ01001754">
    <property type="protein sequence ID" value="CEM37084.1"/>
    <property type="molecule type" value="Genomic_DNA"/>
</dbReference>
<dbReference type="VEuPathDB" id="CryptoDB:Cvel_5521"/>
<dbReference type="SUPFAM" id="SSF53300">
    <property type="entry name" value="vWA-like"/>
    <property type="match status" value="1"/>
</dbReference>
<feature type="compositionally biased region" description="Polar residues" evidence="1">
    <location>
        <begin position="70"/>
        <end position="81"/>
    </location>
</feature>
<name>A0A0G4H0L6_9ALVE</name>
<protein>
    <recommendedName>
        <fullName evidence="3">VWFA domain-containing protein</fullName>
    </recommendedName>
</protein>
<evidence type="ECO:0008006" key="3">
    <source>
        <dbReference type="Google" id="ProtNLM"/>
    </source>
</evidence>
<organism evidence="2">
    <name type="scientific">Chromera velia CCMP2878</name>
    <dbReference type="NCBI Taxonomy" id="1169474"/>
    <lineage>
        <taxon>Eukaryota</taxon>
        <taxon>Sar</taxon>
        <taxon>Alveolata</taxon>
        <taxon>Colpodellida</taxon>
        <taxon>Chromeraceae</taxon>
        <taxon>Chromera</taxon>
    </lineage>
</organism>
<feature type="region of interest" description="Disordered" evidence="1">
    <location>
        <begin position="1"/>
        <end position="21"/>
    </location>
</feature>
<reference evidence="2" key="1">
    <citation type="submission" date="2014-11" db="EMBL/GenBank/DDBJ databases">
        <authorList>
            <person name="Otto D Thomas"/>
            <person name="Naeem Raeece"/>
        </authorList>
    </citation>
    <scope>NUCLEOTIDE SEQUENCE</scope>
</reference>
<feature type="region of interest" description="Disordered" evidence="1">
    <location>
        <begin position="58"/>
        <end position="86"/>
    </location>
</feature>
<sequence length="1158" mass="126994">MDSDSRDSVSPNGSDAMMIDAEDGKDTSLKVFCHREPKGLIASFEISPDALQALEQQIETQKKSHGKSGRATQQANSSNRHPVSRRPAVFVVMDRSGSMGQNVQRTVQITLPHTLWQMGYEDSDPVCLICFDSTSELHRTTVKGLESLPLTARGGTNMSGLFPILCSALPPSPEPIRLITISDGDVWDMAQTLAAADKAAEHITGGGRPVASRAVRLFTSVAQPDTRAVSSLLQFNTGGHAELLDISARETDPKTAAGLISEMFKDDGLKGALMLKAFASSTSKDGDGDRDGAPLKILKSHPWSPASDTINVKGGRNLFWVDFQTEGRGVRLEDLSVFLCRSNDEGVEERVACLSIHEGEGVSLDSLCSLLGDRLTEFIRQMKLLRVVGTERASEEMARMVSYFEELEQSLLSRQKDAASLIAPGAPLAGRLEFMKRSLQRSQLSIARQLQEIANEDRVQSLNSAQQAEYLRKVEVSSRNAKGLARRAVAAGVDFDEQARAAVRQMAAHLHELEGIDDSSHSKSFYSLSTTLEGIRAVCAMSEDPLFDHFSAVHILQTLNIVGVACSSPVGDFPDPMTWRVDELLPGCFVSLSDILIAAMAGSSDGSTLEAPGLKKRIDNAIPVFDDPRVQDFLQKHGKVLLEYTASIGMRRVLAEVPRSLAYTLVAGALSMGSAVALAGSGKRGAVSVEVGRSECMVTHFKSAVKSFESSIGDHFGYVMPHVTMQKLREADGLSLSFYLVNNGLTNMISPLLRLLRGEGEGKTFLSSGGLPAILRALFAFEIHQAIRRVLKQESQADEKGDRREKMLCQLLGVDLEGRGTKLPPAEQDDDLQTGEAIRHCDDLNVDTRLFDRLRGSFWYLEPMTVLPELLRLAVDDAPPASFSGLPEVTPEGIVAALGLPSSEALDRFFLFAIVQALLHPDKASRVDGEKRQMLIKDLIHLDLSETEARDFVRSRYAVDYERRRKPQKRALQEELTADLVDRLISAPDGSSFVRLLEEGVSRGSVTVKMESPMSDGFASLMGALRDMKRTDMVLRESKFASLILGNDGKGKDIFNQGRVTRVSAEVRALVLGGKPHILKYVEAELKKRVSHIYRSAPNRNGHSNEKPSFFALGYETLAECLQNLSEDARAEYYREHTNCCGLGPKDLPWKNPNKKRR</sequence>
<proteinExistence type="predicted"/>
<evidence type="ECO:0000313" key="2">
    <source>
        <dbReference type="EMBL" id="CEM37084.1"/>
    </source>
</evidence>
<evidence type="ECO:0000256" key="1">
    <source>
        <dbReference type="SAM" id="MobiDB-lite"/>
    </source>
</evidence>
<dbReference type="AlphaFoldDB" id="A0A0G4H0L6"/>
<gene>
    <name evidence="2" type="ORF">Cvel_5521</name>
</gene>